<dbReference type="RefSeq" id="WP_091944873.1">
    <property type="nucleotide sequence ID" value="NZ_FOEE01000009.1"/>
</dbReference>
<keyword evidence="3" id="KW-0804">Transcription</keyword>
<accession>A0A1H8UPB8</accession>
<protein>
    <submittedName>
        <fullName evidence="6">Transcriptional regulator, TetR family</fullName>
    </submittedName>
</protein>
<evidence type="ECO:0000256" key="3">
    <source>
        <dbReference type="ARBA" id="ARBA00023163"/>
    </source>
</evidence>
<reference evidence="7" key="1">
    <citation type="submission" date="2016-10" db="EMBL/GenBank/DDBJ databases">
        <authorList>
            <person name="Varghese N."/>
            <person name="Submissions S."/>
        </authorList>
    </citation>
    <scope>NUCLEOTIDE SEQUENCE [LARGE SCALE GENOMIC DNA]</scope>
    <source>
        <strain evidence="7">DSM 45413</strain>
    </source>
</reference>
<evidence type="ECO:0000256" key="4">
    <source>
        <dbReference type="PROSITE-ProRule" id="PRU00335"/>
    </source>
</evidence>
<evidence type="ECO:0000256" key="2">
    <source>
        <dbReference type="ARBA" id="ARBA00023125"/>
    </source>
</evidence>
<dbReference type="PANTHER" id="PTHR47506">
    <property type="entry name" value="TRANSCRIPTIONAL REGULATORY PROTEIN"/>
    <property type="match status" value="1"/>
</dbReference>
<evidence type="ECO:0000259" key="5">
    <source>
        <dbReference type="PROSITE" id="PS50977"/>
    </source>
</evidence>
<dbReference type="Pfam" id="PF00440">
    <property type="entry name" value="TetR_N"/>
    <property type="match status" value="1"/>
</dbReference>
<name>A0A1H8UPB8_9ACTN</name>
<dbReference type="Gene3D" id="1.10.357.10">
    <property type="entry name" value="Tetracycline Repressor, domain 2"/>
    <property type="match status" value="1"/>
</dbReference>
<dbReference type="Proteomes" id="UP000198960">
    <property type="component" value="Unassembled WGS sequence"/>
</dbReference>
<evidence type="ECO:0000313" key="6">
    <source>
        <dbReference type="EMBL" id="SEP04936.1"/>
    </source>
</evidence>
<proteinExistence type="predicted"/>
<feature type="DNA-binding region" description="H-T-H motif" evidence="4">
    <location>
        <begin position="46"/>
        <end position="65"/>
    </location>
</feature>
<dbReference type="AlphaFoldDB" id="A0A1H8UPB8"/>
<dbReference type="PANTHER" id="PTHR47506:SF1">
    <property type="entry name" value="HTH-TYPE TRANSCRIPTIONAL REGULATOR YJDC"/>
    <property type="match status" value="1"/>
</dbReference>
<dbReference type="STRING" id="673521.SAMN05660991_02980"/>
<keyword evidence="7" id="KW-1185">Reference proteome</keyword>
<evidence type="ECO:0000256" key="1">
    <source>
        <dbReference type="ARBA" id="ARBA00023015"/>
    </source>
</evidence>
<feature type="domain" description="HTH tetR-type" evidence="5">
    <location>
        <begin position="22"/>
        <end position="83"/>
    </location>
</feature>
<dbReference type="SUPFAM" id="SSF46689">
    <property type="entry name" value="Homeodomain-like"/>
    <property type="match status" value="1"/>
</dbReference>
<dbReference type="InterPro" id="IPR001647">
    <property type="entry name" value="HTH_TetR"/>
</dbReference>
<dbReference type="PROSITE" id="PS50977">
    <property type="entry name" value="HTH_TETR_2"/>
    <property type="match status" value="1"/>
</dbReference>
<sequence>MSEEVLGRVVQRALAQRGMTYEEEVRRLLDAGLEVMIRCGTAASPRVSDIVAAAGLSNDAFYRYFPSKGALVAALLEHGTERLRSYLAHQMAKESTPEGRIRRWVEGVLIQAQDDVAATTRAVMWNAPTAGSGAPYGRHFASEVLAALIEPSFAELGNPSPERNATFVTYATLGVLAEHVWAETVPTAAEQDELVTTCLTVARAADRAPAGVPQAGPAS</sequence>
<gene>
    <name evidence="6" type="ORF">SAMN05660991_02980</name>
</gene>
<dbReference type="GO" id="GO:0003677">
    <property type="term" value="F:DNA binding"/>
    <property type="evidence" value="ECO:0007669"/>
    <property type="project" value="UniProtKB-UniRule"/>
</dbReference>
<dbReference type="EMBL" id="FOEE01000009">
    <property type="protein sequence ID" value="SEP04936.1"/>
    <property type="molecule type" value="Genomic_DNA"/>
</dbReference>
<keyword evidence="1" id="KW-0805">Transcription regulation</keyword>
<organism evidence="6 7">
    <name type="scientific">Trujillonella endophytica</name>
    <dbReference type="NCBI Taxonomy" id="673521"/>
    <lineage>
        <taxon>Bacteria</taxon>
        <taxon>Bacillati</taxon>
        <taxon>Actinomycetota</taxon>
        <taxon>Actinomycetes</taxon>
        <taxon>Geodermatophilales</taxon>
        <taxon>Geodermatophilaceae</taxon>
        <taxon>Trujillonella</taxon>
    </lineage>
</organism>
<keyword evidence="2 4" id="KW-0238">DNA-binding</keyword>
<dbReference type="OrthoDB" id="3469831at2"/>
<evidence type="ECO:0000313" key="7">
    <source>
        <dbReference type="Proteomes" id="UP000198960"/>
    </source>
</evidence>
<dbReference type="InterPro" id="IPR009057">
    <property type="entry name" value="Homeodomain-like_sf"/>
</dbReference>